<dbReference type="EMBL" id="CAJHJF010004429">
    <property type="protein sequence ID" value="CAD6943007.1"/>
    <property type="molecule type" value="Genomic_DNA"/>
</dbReference>
<name>A0A9N8LUM4_9BASI</name>
<evidence type="ECO:0000313" key="2">
    <source>
        <dbReference type="Proteomes" id="UP000836404"/>
    </source>
</evidence>
<accession>A0A9N8LUM4</accession>
<keyword evidence="2" id="KW-1185">Reference proteome</keyword>
<gene>
    <name evidence="1" type="ORF">JKILLFL_G6501</name>
</gene>
<sequence>MDYNLPQLLARCTAHTLGLNGLDTNVVKADPKGQSRLVPGLHTPQPLTRVDLWRHITMHGHDHALK</sequence>
<comment type="caution">
    <text evidence="1">The sequence shown here is derived from an EMBL/GenBank/DDBJ whole genome shotgun (WGS) entry which is preliminary data.</text>
</comment>
<dbReference type="Proteomes" id="UP000836404">
    <property type="component" value="Unassembled WGS sequence"/>
</dbReference>
<proteinExistence type="predicted"/>
<dbReference type="AlphaFoldDB" id="A0A9N8LUM4"/>
<reference evidence="1 2" key="1">
    <citation type="submission" date="2020-10" db="EMBL/GenBank/DDBJ databases">
        <authorList>
            <person name="Sedaghatjoo S."/>
        </authorList>
    </citation>
    <scope>NUCLEOTIDE SEQUENCE [LARGE SCALE GENOMIC DNA]</scope>
    <source>
        <strain evidence="1 2">LLFL</strain>
    </source>
</reference>
<protein>
    <submittedName>
        <fullName evidence="1">Uncharacterized protein</fullName>
    </submittedName>
</protein>
<organism evidence="1 2">
    <name type="scientific">Tilletia laevis</name>
    <dbReference type="NCBI Taxonomy" id="157183"/>
    <lineage>
        <taxon>Eukaryota</taxon>
        <taxon>Fungi</taxon>
        <taxon>Dikarya</taxon>
        <taxon>Basidiomycota</taxon>
        <taxon>Ustilaginomycotina</taxon>
        <taxon>Exobasidiomycetes</taxon>
        <taxon>Tilletiales</taxon>
        <taxon>Tilletiaceae</taxon>
        <taxon>Tilletia</taxon>
    </lineage>
</organism>
<evidence type="ECO:0000313" key="1">
    <source>
        <dbReference type="EMBL" id="CAD6943007.1"/>
    </source>
</evidence>